<keyword evidence="4 5" id="KW-0326">Glycosidase</keyword>
<dbReference type="Gene3D" id="2.115.10.20">
    <property type="entry name" value="Glycosyl hydrolase domain, family 43"/>
    <property type="match status" value="1"/>
</dbReference>
<reference evidence="6 7" key="1">
    <citation type="submission" date="2024-09" db="EMBL/GenBank/DDBJ databases">
        <authorList>
            <person name="Sun Q."/>
            <person name="Mori K."/>
        </authorList>
    </citation>
    <scope>NUCLEOTIDE SEQUENCE [LARGE SCALE GENOMIC DNA]</scope>
    <source>
        <strain evidence="6 7">TISTR 2452</strain>
    </source>
</reference>
<dbReference type="SUPFAM" id="SSF75005">
    <property type="entry name" value="Arabinanase/levansucrase/invertase"/>
    <property type="match status" value="1"/>
</dbReference>
<evidence type="ECO:0000313" key="6">
    <source>
        <dbReference type="EMBL" id="MFB9327115.1"/>
    </source>
</evidence>
<accession>A0ABV5KPG3</accession>
<evidence type="ECO:0000256" key="3">
    <source>
        <dbReference type="ARBA" id="ARBA00022801"/>
    </source>
</evidence>
<keyword evidence="3 5" id="KW-0378">Hydrolase</keyword>
<dbReference type="RefSeq" id="WP_377495088.1">
    <property type="nucleotide sequence ID" value="NZ_JBHMDO010000023.1"/>
</dbReference>
<comment type="similarity">
    <text evidence="2 5">Belongs to the glycosyl hydrolase 43 family.</text>
</comment>
<dbReference type="InterPro" id="IPR050727">
    <property type="entry name" value="GH43_arabinanases"/>
</dbReference>
<dbReference type="Proteomes" id="UP001589747">
    <property type="component" value="Unassembled WGS sequence"/>
</dbReference>
<comment type="caution">
    <text evidence="6">The sequence shown here is derived from an EMBL/GenBank/DDBJ whole genome shotgun (WGS) entry which is preliminary data.</text>
</comment>
<dbReference type="PANTHER" id="PTHR43301">
    <property type="entry name" value="ARABINAN ENDO-1,5-ALPHA-L-ARABINOSIDASE"/>
    <property type="match status" value="1"/>
</dbReference>
<proteinExistence type="inferred from homology"/>
<organism evidence="6 7">
    <name type="scientific">Paenibacillus aurantiacus</name>
    <dbReference type="NCBI Taxonomy" id="1936118"/>
    <lineage>
        <taxon>Bacteria</taxon>
        <taxon>Bacillati</taxon>
        <taxon>Bacillota</taxon>
        <taxon>Bacilli</taxon>
        <taxon>Bacillales</taxon>
        <taxon>Paenibacillaceae</taxon>
        <taxon>Paenibacillus</taxon>
    </lineage>
</organism>
<keyword evidence="7" id="KW-1185">Reference proteome</keyword>
<dbReference type="GO" id="GO:0016787">
    <property type="term" value="F:hydrolase activity"/>
    <property type="evidence" value="ECO:0007669"/>
    <property type="project" value="UniProtKB-KW"/>
</dbReference>
<dbReference type="PANTHER" id="PTHR43301:SF3">
    <property type="entry name" value="ARABINAN ENDO-1,5-ALPHA-L-ARABINOSIDASE A-RELATED"/>
    <property type="match status" value="1"/>
</dbReference>
<sequence>MQAYLFVHFKEKRTPDGEQVYFGISKDGFQWEAVNEGSPVLWSYYGDKGVRDFTITRTTEGKFVILATDLSLSYGMLNQYRHSWEEISRNGSKCLALWESDDLIHWSEQRMVQLGNEDFGCLWAPDIIYDKLSDDYVVHWSSSHRSNNFGEKGIYYSRTKDFVHFSEPQLLIQKDDSGIIDSAIYEEDGKYYLFLKSEKNPTGIILMVSEHITGPFEKIPAFDDSMAALEGGHYEAPTAVQLEDGRWCLFADHFGVSAEKQGYVPFIAEKLADGQFVRSDQSFTFPYGFKHGTILKITMDEYDRLKAFKKMPSEY</sequence>
<dbReference type="InterPro" id="IPR006710">
    <property type="entry name" value="Glyco_hydro_43"/>
</dbReference>
<dbReference type="EMBL" id="JBHMDO010000023">
    <property type="protein sequence ID" value="MFB9327115.1"/>
    <property type="molecule type" value="Genomic_DNA"/>
</dbReference>
<comment type="pathway">
    <text evidence="1">Glycan metabolism; L-arabinan degradation.</text>
</comment>
<evidence type="ECO:0000256" key="2">
    <source>
        <dbReference type="ARBA" id="ARBA00009865"/>
    </source>
</evidence>
<name>A0ABV5KPG3_9BACL</name>
<dbReference type="CDD" id="cd08983">
    <property type="entry name" value="GH43_Bt3655-like"/>
    <property type="match status" value="1"/>
</dbReference>
<evidence type="ECO:0000313" key="7">
    <source>
        <dbReference type="Proteomes" id="UP001589747"/>
    </source>
</evidence>
<evidence type="ECO:0000256" key="5">
    <source>
        <dbReference type="RuleBase" id="RU361187"/>
    </source>
</evidence>
<protein>
    <submittedName>
        <fullName evidence="6">Glycoside hydrolase family 43 protein</fullName>
    </submittedName>
</protein>
<dbReference type="InterPro" id="IPR023296">
    <property type="entry name" value="Glyco_hydro_beta-prop_sf"/>
</dbReference>
<evidence type="ECO:0000256" key="4">
    <source>
        <dbReference type="ARBA" id="ARBA00023295"/>
    </source>
</evidence>
<dbReference type="Pfam" id="PF04616">
    <property type="entry name" value="Glyco_hydro_43"/>
    <property type="match status" value="1"/>
</dbReference>
<evidence type="ECO:0000256" key="1">
    <source>
        <dbReference type="ARBA" id="ARBA00004834"/>
    </source>
</evidence>
<gene>
    <name evidence="6" type="ORF">ACFFSY_14400</name>
</gene>